<keyword evidence="1" id="KW-1133">Transmembrane helix</keyword>
<organism evidence="2 3">
    <name type="scientific">Paenibacillus glacialis</name>
    <dbReference type="NCBI Taxonomy" id="494026"/>
    <lineage>
        <taxon>Bacteria</taxon>
        <taxon>Bacillati</taxon>
        <taxon>Bacillota</taxon>
        <taxon>Bacilli</taxon>
        <taxon>Bacillales</taxon>
        <taxon>Paenibacillaceae</taxon>
        <taxon>Paenibacillus</taxon>
    </lineage>
</organism>
<name>A0A168BW90_9BACL</name>
<feature type="transmembrane region" description="Helical" evidence="1">
    <location>
        <begin position="15"/>
        <end position="33"/>
    </location>
</feature>
<sequence>MLGEIKHLVKSPSSIRTIIIMICIISNHSILLLRLSDHRGIRYPSLIPVLMCLFVLLFALYRTFYKKPTELCLSNEQIILNGNIINSRDIKVIMTQGYFKPLIGILPYRRKIVPLNMAFRYSKDEDKGILDLKSWAEMNNVKMVNKSFQRWI</sequence>
<evidence type="ECO:0000313" key="3">
    <source>
        <dbReference type="Proteomes" id="UP000076967"/>
    </source>
</evidence>
<dbReference type="Proteomes" id="UP000076967">
    <property type="component" value="Unassembled WGS sequence"/>
</dbReference>
<dbReference type="AlphaFoldDB" id="A0A168BW90"/>
<keyword evidence="3" id="KW-1185">Reference proteome</keyword>
<comment type="caution">
    <text evidence="2">The sequence shown here is derived from an EMBL/GenBank/DDBJ whole genome shotgun (WGS) entry which is preliminary data.</text>
</comment>
<evidence type="ECO:0000256" key="1">
    <source>
        <dbReference type="SAM" id="Phobius"/>
    </source>
</evidence>
<keyword evidence="1" id="KW-0812">Transmembrane</keyword>
<gene>
    <name evidence="2" type="ORF">PGLA_25370</name>
</gene>
<reference evidence="2 3" key="1">
    <citation type="submission" date="2016-03" db="EMBL/GenBank/DDBJ databases">
        <title>Draft genome sequence of Paenibacillus glacialis DSM 22343.</title>
        <authorList>
            <person name="Shin S.-K."/>
            <person name="Yi H."/>
        </authorList>
    </citation>
    <scope>NUCLEOTIDE SEQUENCE [LARGE SCALE GENOMIC DNA]</scope>
    <source>
        <strain evidence="2 3">DSM 22343</strain>
    </source>
</reference>
<proteinExistence type="predicted"/>
<evidence type="ECO:0008006" key="4">
    <source>
        <dbReference type="Google" id="ProtNLM"/>
    </source>
</evidence>
<accession>A0A168BW90</accession>
<protein>
    <recommendedName>
        <fullName evidence="4">DUF304 domain-containing protein</fullName>
    </recommendedName>
</protein>
<dbReference type="EMBL" id="LVJH01000074">
    <property type="protein sequence ID" value="OAB32831.1"/>
    <property type="molecule type" value="Genomic_DNA"/>
</dbReference>
<evidence type="ECO:0000313" key="2">
    <source>
        <dbReference type="EMBL" id="OAB32831.1"/>
    </source>
</evidence>
<keyword evidence="1" id="KW-0472">Membrane</keyword>
<feature type="transmembrane region" description="Helical" evidence="1">
    <location>
        <begin position="45"/>
        <end position="65"/>
    </location>
</feature>